<protein>
    <submittedName>
        <fullName evidence="2">Uncharacterized protein</fullName>
    </submittedName>
</protein>
<evidence type="ECO:0000313" key="3">
    <source>
        <dbReference type="Proteomes" id="UP001235939"/>
    </source>
</evidence>
<dbReference type="Proteomes" id="UP001235939">
    <property type="component" value="Chromosome 13"/>
</dbReference>
<organism evidence="2 3">
    <name type="scientific">Cordylochernes scorpioides</name>
    <dbReference type="NCBI Taxonomy" id="51811"/>
    <lineage>
        <taxon>Eukaryota</taxon>
        <taxon>Metazoa</taxon>
        <taxon>Ecdysozoa</taxon>
        <taxon>Arthropoda</taxon>
        <taxon>Chelicerata</taxon>
        <taxon>Arachnida</taxon>
        <taxon>Pseudoscorpiones</taxon>
        <taxon>Cheliferoidea</taxon>
        <taxon>Chernetidae</taxon>
        <taxon>Cordylochernes</taxon>
    </lineage>
</organism>
<feature type="region of interest" description="Disordered" evidence="1">
    <location>
        <begin position="1"/>
        <end position="23"/>
    </location>
</feature>
<accession>A0ABY6L7K1</accession>
<proteinExistence type="predicted"/>
<feature type="region of interest" description="Disordered" evidence="1">
    <location>
        <begin position="61"/>
        <end position="99"/>
    </location>
</feature>
<evidence type="ECO:0000313" key="2">
    <source>
        <dbReference type="EMBL" id="UYV75420.1"/>
    </source>
</evidence>
<reference evidence="2 3" key="1">
    <citation type="submission" date="2022-01" db="EMBL/GenBank/DDBJ databases">
        <title>A chromosomal length assembly of Cordylochernes scorpioides.</title>
        <authorList>
            <person name="Zeh D."/>
            <person name="Zeh J."/>
        </authorList>
    </citation>
    <scope>NUCLEOTIDE SEQUENCE [LARGE SCALE GENOMIC DNA]</scope>
    <source>
        <strain evidence="2">IN4F17</strain>
        <tissue evidence="2">Whole Body</tissue>
    </source>
</reference>
<gene>
    <name evidence="2" type="ORF">LAZ67_13000208</name>
</gene>
<feature type="compositionally biased region" description="Basic and acidic residues" evidence="1">
    <location>
        <begin position="1"/>
        <end position="19"/>
    </location>
</feature>
<keyword evidence="3" id="KW-1185">Reference proteome</keyword>
<sequence>MDHPDIECTIGPEKEENPFERSAQNRYPMSLLEVVVQRPRYSLAPPFSPLARVQMSLDTSKVVPAESPERAACEPERLGSKEQSSAEKSAKNRFSKENV</sequence>
<name>A0ABY6L7K1_9ARAC</name>
<feature type="compositionally biased region" description="Basic and acidic residues" evidence="1">
    <location>
        <begin position="67"/>
        <end position="99"/>
    </location>
</feature>
<dbReference type="EMBL" id="CP092875">
    <property type="protein sequence ID" value="UYV75420.1"/>
    <property type="molecule type" value="Genomic_DNA"/>
</dbReference>
<evidence type="ECO:0000256" key="1">
    <source>
        <dbReference type="SAM" id="MobiDB-lite"/>
    </source>
</evidence>